<feature type="region of interest" description="Disordered" evidence="1">
    <location>
        <begin position="1"/>
        <end position="21"/>
    </location>
</feature>
<evidence type="ECO:0000313" key="2">
    <source>
        <dbReference type="EMBL" id="ETM34022.1"/>
    </source>
</evidence>
<protein>
    <submittedName>
        <fullName evidence="2">Uncharacterized protein</fullName>
    </submittedName>
</protein>
<gene>
    <name evidence="2" type="ORF">L914_18780</name>
</gene>
<organism evidence="2">
    <name type="scientific">Phytophthora nicotianae</name>
    <name type="common">Potato buckeye rot agent</name>
    <name type="synonym">Phytophthora parasitica</name>
    <dbReference type="NCBI Taxonomy" id="4792"/>
    <lineage>
        <taxon>Eukaryota</taxon>
        <taxon>Sar</taxon>
        <taxon>Stramenopiles</taxon>
        <taxon>Oomycota</taxon>
        <taxon>Peronosporomycetes</taxon>
        <taxon>Peronosporales</taxon>
        <taxon>Peronosporaceae</taxon>
        <taxon>Phytophthora</taxon>
    </lineage>
</organism>
<dbReference type="EMBL" id="KI695847">
    <property type="protein sequence ID" value="ETM34022.1"/>
    <property type="molecule type" value="Genomic_DNA"/>
</dbReference>
<dbReference type="Proteomes" id="UP000054532">
    <property type="component" value="Unassembled WGS sequence"/>
</dbReference>
<sequence>MGQSCKCSRSRGRSHTTAPHRSIVLSTALKTKETKKEQVGAQLGSRARPLWSLLSIDSCVLVKSIAAEGDGLKNKRRETTMKPKFVCLFISCQIEDEEVRIATCRPPSL</sequence>
<proteinExistence type="predicted"/>
<name>W2MCE9_PHYNI</name>
<dbReference type="AlphaFoldDB" id="W2MCE9"/>
<evidence type="ECO:0000256" key="1">
    <source>
        <dbReference type="SAM" id="MobiDB-lite"/>
    </source>
</evidence>
<accession>W2MCE9</accession>
<reference evidence="2" key="1">
    <citation type="submission" date="2013-11" db="EMBL/GenBank/DDBJ databases">
        <title>The Genome Sequence of Phytophthora parasitica IAC_01/95.</title>
        <authorList>
            <consortium name="The Broad Institute Genomics Platform"/>
            <person name="Russ C."/>
            <person name="Tyler B."/>
            <person name="Panabieres F."/>
            <person name="Shan W."/>
            <person name="Tripathy S."/>
            <person name="Grunwald N."/>
            <person name="Machado M."/>
            <person name="Johnson C.S."/>
            <person name="Arredondo F."/>
            <person name="Hong C."/>
            <person name="Coffey M."/>
            <person name="Young S.K."/>
            <person name="Zeng Q."/>
            <person name="Gargeya S."/>
            <person name="Fitzgerald M."/>
            <person name="Abouelleil A."/>
            <person name="Alvarado L."/>
            <person name="Chapman S.B."/>
            <person name="Gainer-Dewar J."/>
            <person name="Goldberg J."/>
            <person name="Griggs A."/>
            <person name="Gujja S."/>
            <person name="Hansen M."/>
            <person name="Howarth C."/>
            <person name="Imamovic A."/>
            <person name="Ireland A."/>
            <person name="Larimer J."/>
            <person name="McCowan C."/>
            <person name="Murphy C."/>
            <person name="Pearson M."/>
            <person name="Poon T.W."/>
            <person name="Priest M."/>
            <person name="Roberts A."/>
            <person name="Saif S."/>
            <person name="Shea T."/>
            <person name="Sykes S."/>
            <person name="Wortman J."/>
            <person name="Nusbaum C."/>
            <person name="Birren B."/>
        </authorList>
    </citation>
    <scope>NUCLEOTIDE SEQUENCE [LARGE SCALE GENOMIC DNA]</scope>
    <source>
        <strain evidence="2">IAC_01/95</strain>
    </source>
</reference>